<evidence type="ECO:0000313" key="3">
    <source>
        <dbReference type="EMBL" id="VFK32207.1"/>
    </source>
</evidence>
<dbReference type="AlphaFoldDB" id="A0A450WI94"/>
<name>A0A450WI94_9GAMM</name>
<proteinExistence type="predicted"/>
<feature type="transmembrane region" description="Helical" evidence="1">
    <location>
        <begin position="46"/>
        <end position="68"/>
    </location>
</feature>
<accession>A0A450WI94</accession>
<keyword evidence="1" id="KW-0472">Membrane</keyword>
<dbReference type="EMBL" id="CAADFM010000153">
    <property type="protein sequence ID" value="VFK16751.1"/>
    <property type="molecule type" value="Genomic_DNA"/>
</dbReference>
<sequence>MNIPEPIEDTVFQIFYILPHANWHAVLVGSMTVISGLLVKRYLKGWPHLIICILVGMASAWGLELFLWPRHGGAL</sequence>
<keyword evidence="1" id="KW-0812">Transmembrane</keyword>
<reference evidence="2" key="1">
    <citation type="submission" date="2019-02" db="EMBL/GenBank/DDBJ databases">
        <authorList>
            <person name="Gruber-Vodicka R. H."/>
            <person name="Seah K. B. B."/>
        </authorList>
    </citation>
    <scope>NUCLEOTIDE SEQUENCE</scope>
    <source>
        <strain evidence="2">BECK_S312</strain>
        <strain evidence="3">BECK_S426</strain>
    </source>
</reference>
<feature type="transmembrane region" description="Helical" evidence="1">
    <location>
        <begin position="20"/>
        <end position="39"/>
    </location>
</feature>
<keyword evidence="1" id="KW-1133">Transmembrane helix</keyword>
<evidence type="ECO:0000256" key="1">
    <source>
        <dbReference type="SAM" id="Phobius"/>
    </source>
</evidence>
<organism evidence="2">
    <name type="scientific">Candidatus Kentrum sp. LPFa</name>
    <dbReference type="NCBI Taxonomy" id="2126335"/>
    <lineage>
        <taxon>Bacteria</taxon>
        <taxon>Pseudomonadati</taxon>
        <taxon>Pseudomonadota</taxon>
        <taxon>Gammaproteobacteria</taxon>
        <taxon>Candidatus Kentrum</taxon>
    </lineage>
</organism>
<protein>
    <submittedName>
        <fullName evidence="2">Uncharacterized protein</fullName>
    </submittedName>
</protein>
<gene>
    <name evidence="2" type="ORF">BECKLPF1236A_GA0070988_1015313</name>
    <name evidence="3" type="ORF">BECKLPF1236C_GA0070990_1016013</name>
</gene>
<evidence type="ECO:0000313" key="2">
    <source>
        <dbReference type="EMBL" id="VFK16751.1"/>
    </source>
</evidence>
<dbReference type="EMBL" id="CAADFP010000160">
    <property type="protein sequence ID" value="VFK32207.1"/>
    <property type="molecule type" value="Genomic_DNA"/>
</dbReference>